<dbReference type="SUPFAM" id="SSF74748">
    <property type="entry name" value="Variable surface antigen VlsE"/>
    <property type="match status" value="1"/>
</dbReference>
<dbReference type="EMBL" id="AZIT01000024">
    <property type="protein sequence ID" value="ETZ17642.1"/>
    <property type="molecule type" value="Genomic_DNA"/>
</dbReference>
<proteinExistence type="predicted"/>
<dbReference type="Proteomes" id="UP000019148">
    <property type="component" value="Unassembled WGS sequence"/>
</dbReference>
<evidence type="ECO:0000313" key="1">
    <source>
        <dbReference type="EMBL" id="ETZ17642.1"/>
    </source>
</evidence>
<dbReference type="AlphaFoldDB" id="W6TFR2"/>
<gene>
    <name evidence="1" type="ORF">BDCR2A_01448</name>
</gene>
<dbReference type="PATRIC" id="fig|1432657.3.peg.1403"/>
<protein>
    <recommendedName>
        <fullName evidence="3">Variable large protein</fullName>
    </recommendedName>
</protein>
<evidence type="ECO:0008006" key="3">
    <source>
        <dbReference type="Google" id="ProtNLM"/>
    </source>
</evidence>
<sequence>MLVKIGKGFQEIFASFGNIIGDVLGFTIVELGDQRSKVGEHFRKDVFEQLVADLTKLIGVTNANVLLGDAKTVTNDNNVAGELATKLPSAANRNGAITNAYLATSANAANKVLEILYVIVKKVLANNLYKIK</sequence>
<accession>W6TFR2</accession>
<organism evidence="1 2">
    <name type="scientific">Borrelia duttonii CR2A</name>
    <dbReference type="NCBI Taxonomy" id="1432657"/>
    <lineage>
        <taxon>Bacteria</taxon>
        <taxon>Pseudomonadati</taxon>
        <taxon>Spirochaetota</taxon>
        <taxon>Spirochaetia</taxon>
        <taxon>Spirochaetales</taxon>
        <taxon>Borreliaceae</taxon>
        <taxon>Borrelia</taxon>
    </lineage>
</organism>
<evidence type="ECO:0000313" key="2">
    <source>
        <dbReference type="Proteomes" id="UP000019148"/>
    </source>
</evidence>
<reference evidence="1 2" key="1">
    <citation type="submission" date="2013-12" db="EMBL/GenBank/DDBJ databases">
        <title>Comparative genomics of relapsing fever spirochetes.</title>
        <authorList>
            <person name="Schwan T.G."/>
            <person name="Raffel S.J."/>
            <person name="Porcella S.F."/>
        </authorList>
    </citation>
    <scope>NUCLEOTIDE SEQUENCE [LARGE SCALE GENOMIC DNA]</scope>
    <source>
        <strain evidence="1 2">CR2A</strain>
    </source>
</reference>
<name>W6TFR2_9SPIR</name>
<comment type="caution">
    <text evidence="1">The sequence shown here is derived from an EMBL/GenBank/DDBJ whole genome shotgun (WGS) entry which is preliminary data.</text>
</comment>